<organism evidence="7 8">
    <name type="scientific">Didymella glomerata</name>
    <dbReference type="NCBI Taxonomy" id="749621"/>
    <lineage>
        <taxon>Eukaryota</taxon>
        <taxon>Fungi</taxon>
        <taxon>Dikarya</taxon>
        <taxon>Ascomycota</taxon>
        <taxon>Pezizomycotina</taxon>
        <taxon>Dothideomycetes</taxon>
        <taxon>Pleosporomycetidae</taxon>
        <taxon>Pleosporales</taxon>
        <taxon>Pleosporineae</taxon>
        <taxon>Didymellaceae</taxon>
        <taxon>Didymella</taxon>
    </lineage>
</organism>
<dbReference type="PANTHER" id="PTHR16631">
    <property type="entry name" value="GLUCAN 1,3-BETA-GLUCOSIDASE"/>
    <property type="match status" value="1"/>
</dbReference>
<dbReference type="InterPro" id="IPR050732">
    <property type="entry name" value="Beta-glucan_modifiers"/>
</dbReference>
<evidence type="ECO:0000256" key="3">
    <source>
        <dbReference type="ARBA" id="ARBA00008773"/>
    </source>
</evidence>
<sequence>MSISTHLLLLLSLQAAASLADGILGFNYGSHWSNYTAKTASDFQRQFERARAVRGSPSHARLFTTVQHETADDVIAALQPAIDTQTRLLLGLWPYQGGIEHELIALNRALDLYGHALVDLLDGISVGNEDLHRAANGCDPDCADAPTVKRWIDTVRANVSSGPFAAAMADKKIGHVDTVRSWAAGGPGTAELIASCDFVGVTIYPSLGGVSVQSSAQSVLSLLADARSVAGAKPVFVAETGWPWAGAAVAQAQAGPQNVKQYWDVVACKLLVGYDAWWNQLEDDSHDGYQWGVLDSATGQPRFDVACAGDAQRTSSSALAVATSSPGSSWGNEAVSGYCSCEPR</sequence>
<dbReference type="GO" id="GO:0042973">
    <property type="term" value="F:glucan endo-1,3-beta-D-glucosidase activity"/>
    <property type="evidence" value="ECO:0007669"/>
    <property type="project" value="UniProtKB-EC"/>
</dbReference>
<accession>A0A9W8WPT9</accession>
<dbReference type="Proteomes" id="UP001140562">
    <property type="component" value="Unassembled WGS sequence"/>
</dbReference>
<comment type="similarity">
    <text evidence="3">Belongs to the glycosyl hydrolase 17 family.</text>
</comment>
<protein>
    <recommendedName>
        <fullName evidence="4">glucan endo-1,3-beta-D-glucosidase</fullName>
        <ecNumber evidence="4">3.2.1.39</ecNumber>
    </recommendedName>
</protein>
<dbReference type="Gene3D" id="3.20.20.80">
    <property type="entry name" value="Glycosidases"/>
    <property type="match status" value="1"/>
</dbReference>
<comment type="caution">
    <text evidence="7">The sequence shown here is derived from an EMBL/GenBank/DDBJ whole genome shotgun (WGS) entry which is preliminary data.</text>
</comment>
<dbReference type="GO" id="GO:0005576">
    <property type="term" value="C:extracellular region"/>
    <property type="evidence" value="ECO:0007669"/>
    <property type="project" value="TreeGrafter"/>
</dbReference>
<gene>
    <name evidence="7" type="ORF">N0V87_010653</name>
</gene>
<evidence type="ECO:0000313" key="7">
    <source>
        <dbReference type="EMBL" id="KAJ4329691.1"/>
    </source>
</evidence>
<keyword evidence="6" id="KW-0732">Signal</keyword>
<keyword evidence="5" id="KW-0378">Hydrolase</keyword>
<evidence type="ECO:0000256" key="4">
    <source>
        <dbReference type="ARBA" id="ARBA00012780"/>
    </source>
</evidence>
<keyword evidence="8" id="KW-1185">Reference proteome</keyword>
<evidence type="ECO:0000256" key="1">
    <source>
        <dbReference type="ARBA" id="ARBA00000382"/>
    </source>
</evidence>
<feature type="signal peptide" evidence="6">
    <location>
        <begin position="1"/>
        <end position="20"/>
    </location>
</feature>
<dbReference type="GO" id="GO:0009986">
    <property type="term" value="C:cell surface"/>
    <property type="evidence" value="ECO:0007669"/>
    <property type="project" value="TreeGrafter"/>
</dbReference>
<feature type="chain" id="PRO_5040857122" description="glucan endo-1,3-beta-D-glucosidase" evidence="6">
    <location>
        <begin position="21"/>
        <end position="344"/>
    </location>
</feature>
<evidence type="ECO:0000256" key="2">
    <source>
        <dbReference type="ARBA" id="ARBA00004196"/>
    </source>
</evidence>
<dbReference type="PANTHER" id="PTHR16631:SF13">
    <property type="entry name" value="GLUCAN ENDO-1,3-BETA-GLUCOSIDASE EGLC-RELATED"/>
    <property type="match status" value="1"/>
</dbReference>
<dbReference type="GO" id="GO:0009277">
    <property type="term" value="C:fungal-type cell wall"/>
    <property type="evidence" value="ECO:0007669"/>
    <property type="project" value="TreeGrafter"/>
</dbReference>
<comment type="subcellular location">
    <subcellularLocation>
        <location evidence="2">Cell envelope</location>
    </subcellularLocation>
</comment>
<dbReference type="EC" id="3.2.1.39" evidence="4"/>
<evidence type="ECO:0000256" key="6">
    <source>
        <dbReference type="SAM" id="SignalP"/>
    </source>
</evidence>
<dbReference type="SUPFAM" id="SSF51445">
    <property type="entry name" value="(Trans)glycosidases"/>
    <property type="match status" value="1"/>
</dbReference>
<name>A0A9W8WPT9_9PLEO</name>
<dbReference type="EMBL" id="JAPEUV010000311">
    <property type="protein sequence ID" value="KAJ4329691.1"/>
    <property type="molecule type" value="Genomic_DNA"/>
</dbReference>
<dbReference type="GO" id="GO:0071555">
    <property type="term" value="P:cell wall organization"/>
    <property type="evidence" value="ECO:0007669"/>
    <property type="project" value="TreeGrafter"/>
</dbReference>
<dbReference type="InterPro" id="IPR017853">
    <property type="entry name" value="GH"/>
</dbReference>
<comment type="catalytic activity">
    <reaction evidence="1">
        <text>Hydrolysis of (1-&gt;3)-beta-D-glucosidic linkages in (1-&gt;3)-beta-D-glucans.</text>
        <dbReference type="EC" id="3.2.1.39"/>
    </reaction>
</comment>
<evidence type="ECO:0000313" key="8">
    <source>
        <dbReference type="Proteomes" id="UP001140562"/>
    </source>
</evidence>
<reference evidence="7" key="1">
    <citation type="submission" date="2022-10" db="EMBL/GenBank/DDBJ databases">
        <title>Tapping the CABI collections for fungal endophytes: first genome assemblies for Collariella, Neodidymelliopsis, Ascochyta clinopodiicola, Didymella pomorum, Didymosphaeria variabile, Neocosmospora piperis and Neocucurbitaria cava.</title>
        <authorList>
            <person name="Hill R."/>
        </authorList>
    </citation>
    <scope>NUCLEOTIDE SEQUENCE</scope>
    <source>
        <strain evidence="7">IMI 360193</strain>
    </source>
</reference>
<proteinExistence type="inferred from homology"/>
<evidence type="ECO:0000256" key="5">
    <source>
        <dbReference type="ARBA" id="ARBA00022801"/>
    </source>
</evidence>
<dbReference type="OrthoDB" id="77201at2759"/>
<dbReference type="AlphaFoldDB" id="A0A9W8WPT9"/>